<dbReference type="Proteomes" id="UP001148614">
    <property type="component" value="Unassembled WGS sequence"/>
</dbReference>
<feature type="chain" id="PRO_5040916920" evidence="1">
    <location>
        <begin position="17"/>
        <end position="197"/>
    </location>
</feature>
<dbReference type="EMBL" id="JANPWZ010000236">
    <property type="protein sequence ID" value="KAJ3578268.1"/>
    <property type="molecule type" value="Genomic_DNA"/>
</dbReference>
<evidence type="ECO:0000313" key="3">
    <source>
        <dbReference type="Proteomes" id="UP001148614"/>
    </source>
</evidence>
<dbReference type="PANTHER" id="PTHR42047">
    <property type="entry name" value="PROTEIN, PUTATIVE (AFU_ORTHOLOGUE AFUA_6G03560)-RELATED"/>
    <property type="match status" value="1"/>
</dbReference>
<dbReference type="VEuPathDB" id="FungiDB:F4678DRAFT_413328"/>
<keyword evidence="1" id="KW-0732">Signal</keyword>
<comment type="caution">
    <text evidence="2">The sequence shown here is derived from an EMBL/GenBank/DDBJ whole genome shotgun (WGS) entry which is preliminary data.</text>
</comment>
<proteinExistence type="predicted"/>
<organism evidence="2 3">
    <name type="scientific">Xylaria arbuscula</name>
    <dbReference type="NCBI Taxonomy" id="114810"/>
    <lineage>
        <taxon>Eukaryota</taxon>
        <taxon>Fungi</taxon>
        <taxon>Dikarya</taxon>
        <taxon>Ascomycota</taxon>
        <taxon>Pezizomycotina</taxon>
        <taxon>Sordariomycetes</taxon>
        <taxon>Xylariomycetidae</taxon>
        <taxon>Xylariales</taxon>
        <taxon>Xylariaceae</taxon>
        <taxon>Xylaria</taxon>
    </lineage>
</organism>
<keyword evidence="3" id="KW-1185">Reference proteome</keyword>
<dbReference type="InterPro" id="IPR052820">
    <property type="entry name" value="PhiA_domain"/>
</dbReference>
<gene>
    <name evidence="2" type="ORF">NPX13_g2291</name>
</gene>
<sequence>MRAVSVILACAASTQAATIAPRSYPPPPGPWTAGVWRPVPPIHFGDGINANNGYFWLGKEPTASCPSDVEGLDCSAYPGSKTVFSGGNDTVSLLVGVDGGQQVYVEANGALAYTKAHSDTLPEGALTNGFSRAISDAGGAPTILGFEYQDQYKNWLLCPVDGSDEVYQIFLGPYNAECVSVEMRTYTSSGPNAWEYS</sequence>
<accession>A0A9W8NJG5</accession>
<reference evidence="2" key="1">
    <citation type="submission" date="2022-07" db="EMBL/GenBank/DDBJ databases">
        <title>Genome Sequence of Xylaria arbuscula.</title>
        <authorList>
            <person name="Buettner E."/>
        </authorList>
    </citation>
    <scope>NUCLEOTIDE SEQUENCE</scope>
    <source>
        <strain evidence="2">VT107</strain>
    </source>
</reference>
<dbReference type="PANTHER" id="PTHR42047:SF1">
    <property type="entry name" value="PROTEIN, PUTATIVE (AFU_ORTHOLOGUE AFUA_6G03560)-RELATED"/>
    <property type="match status" value="1"/>
</dbReference>
<protein>
    <submittedName>
        <fullName evidence="2">Uncharacterized protein</fullName>
    </submittedName>
</protein>
<evidence type="ECO:0000313" key="2">
    <source>
        <dbReference type="EMBL" id="KAJ3578268.1"/>
    </source>
</evidence>
<dbReference type="AlphaFoldDB" id="A0A9W8NJG5"/>
<feature type="signal peptide" evidence="1">
    <location>
        <begin position="1"/>
        <end position="16"/>
    </location>
</feature>
<name>A0A9W8NJG5_9PEZI</name>
<evidence type="ECO:0000256" key="1">
    <source>
        <dbReference type="SAM" id="SignalP"/>
    </source>
</evidence>